<organism evidence="2 3">
    <name type="scientific">Cochleicola gelatinilyticus</name>
    <dbReference type="NCBI Taxonomy" id="1763537"/>
    <lineage>
        <taxon>Bacteria</taxon>
        <taxon>Pseudomonadati</taxon>
        <taxon>Bacteroidota</taxon>
        <taxon>Flavobacteriia</taxon>
        <taxon>Flavobacteriales</taxon>
        <taxon>Flavobacteriaceae</taxon>
        <taxon>Cochleicola</taxon>
    </lineage>
</organism>
<evidence type="ECO:0000313" key="3">
    <source>
        <dbReference type="Proteomes" id="UP000077013"/>
    </source>
</evidence>
<protein>
    <recommendedName>
        <fullName evidence="4">GLPGLI family protein</fullName>
    </recommendedName>
</protein>
<dbReference type="NCBIfam" id="TIGR01200">
    <property type="entry name" value="GLPGLI"/>
    <property type="match status" value="1"/>
</dbReference>
<evidence type="ECO:0000256" key="1">
    <source>
        <dbReference type="SAM" id="SignalP"/>
    </source>
</evidence>
<evidence type="ECO:0000313" key="2">
    <source>
        <dbReference type="EMBL" id="OAB79717.1"/>
    </source>
</evidence>
<dbReference type="OrthoDB" id="1068986at2"/>
<reference evidence="2 3" key="1">
    <citation type="submission" date="2016-02" db="EMBL/GenBank/DDBJ databases">
        <title>Ulvibacter sp. LPB0005, isolated from Thais luteostoma.</title>
        <authorList>
            <person name="Shin S.-K."/>
            <person name="Yi H."/>
        </authorList>
    </citation>
    <scope>NUCLEOTIDE SEQUENCE [LARGE SCALE GENOMIC DNA]</scope>
    <source>
        <strain evidence="2 3">LPB0005</strain>
    </source>
</reference>
<gene>
    <name evidence="2" type="ORF">ULVI_02945</name>
</gene>
<dbReference type="Proteomes" id="UP000077013">
    <property type="component" value="Unassembled WGS sequence"/>
</dbReference>
<accession>A0A167IJG4</accession>
<keyword evidence="3" id="KW-1185">Reference proteome</keyword>
<keyword evidence="1" id="KW-0732">Signal</keyword>
<sequence length="259" mass="29274">MKTQYIKFCLIFLGIFSANAQEITGIATYKTHLKIDFPKDSIVKPSAALNDIHASLLKANQKEYALHFSSSESFYKEVAKLTAPTAGSLGIISGMSVGGFDETYKNIKAARYLRETQIMGKEFLIADTLQKKNWVLEKESKTIGEYVCFKATFTEEVTVDKFNSNSSMYDEVKEMRTVEAWYTPQIPVEHGPGLFWGLPGLVLEVADGDTKILCSKIVLNPKKNIEINIPNKGTRITQDEFDKLKKKKLREQLEFAKQH</sequence>
<proteinExistence type="predicted"/>
<name>A0A167IJG4_9FLAO</name>
<feature type="chain" id="PRO_5007888297" description="GLPGLI family protein" evidence="1">
    <location>
        <begin position="21"/>
        <end position="259"/>
    </location>
</feature>
<dbReference type="Pfam" id="PF09697">
    <property type="entry name" value="Porph_ging"/>
    <property type="match status" value="1"/>
</dbReference>
<comment type="caution">
    <text evidence="2">The sequence shown here is derived from an EMBL/GenBank/DDBJ whole genome shotgun (WGS) entry which is preliminary data.</text>
</comment>
<evidence type="ECO:0008006" key="4">
    <source>
        <dbReference type="Google" id="ProtNLM"/>
    </source>
</evidence>
<dbReference type="AlphaFoldDB" id="A0A167IJG4"/>
<dbReference type="RefSeq" id="WP_068589618.1">
    <property type="nucleotide sequence ID" value="NZ_LRXL01000026.1"/>
</dbReference>
<dbReference type="InterPro" id="IPR005901">
    <property type="entry name" value="GLPGLI"/>
</dbReference>
<feature type="signal peptide" evidence="1">
    <location>
        <begin position="1"/>
        <end position="20"/>
    </location>
</feature>
<dbReference type="EMBL" id="LRXL01000026">
    <property type="protein sequence ID" value="OAB79717.1"/>
    <property type="molecule type" value="Genomic_DNA"/>
</dbReference>
<dbReference type="STRING" id="1763537.ULVI_02945"/>